<organism evidence="5 6">
    <name type="scientific">Phytopseudomonas flavescens</name>
    <dbReference type="NCBI Taxonomy" id="29435"/>
    <lineage>
        <taxon>Bacteria</taxon>
        <taxon>Pseudomonadati</taxon>
        <taxon>Pseudomonadota</taxon>
        <taxon>Gammaproteobacteria</taxon>
        <taxon>Pseudomonadales</taxon>
        <taxon>Pseudomonadaceae</taxon>
        <taxon>Phytopseudomonas</taxon>
    </lineage>
</organism>
<dbReference type="Pfam" id="PF26079">
    <property type="entry name" value="Baseplate_J_C"/>
    <property type="match status" value="1"/>
</dbReference>
<dbReference type="PANTHER" id="PTHR37829">
    <property type="entry name" value="PHAGE-LIKE ELEMENT PBSX PROTEIN XKDT"/>
    <property type="match status" value="1"/>
</dbReference>
<dbReference type="InterPro" id="IPR058531">
    <property type="entry name" value="Baseplate_J_M"/>
</dbReference>
<gene>
    <name evidence="5" type="ORF">SAMN05216588_107271</name>
</gene>
<evidence type="ECO:0000259" key="2">
    <source>
        <dbReference type="Pfam" id="PF04865"/>
    </source>
</evidence>
<protein>
    <submittedName>
        <fullName evidence="5">Uncharacterized phage protein gp47/JayE</fullName>
    </submittedName>
</protein>
<evidence type="ECO:0000259" key="3">
    <source>
        <dbReference type="Pfam" id="PF26078"/>
    </source>
</evidence>
<evidence type="ECO:0000259" key="4">
    <source>
        <dbReference type="Pfam" id="PF26079"/>
    </source>
</evidence>
<sequence length="356" mass="36567">MAYTAPTYPTIRDAILREISSQLPDADIGSDSDNFVRSAAVAAVVEGIYQKLAWLYRQIFPDLADEEELLHHASIRGLVQKAAVAAIGKATVTGTAGTVLLTGSTIKHTVSGELLTTTQAATIGAGGSTVVPIIASTAGGALNGLAGNLLLTSPPLGIDSTATLSEALIGGTDAESMASLLSRLLEIIRNPPAGGTKADYRRWALEVDGVATATVLPKRRGANTVDVVITASDGIPSDAVIEACAAHIDESRPVTAEVFVYAPLVTVVNVVASIELEDGYLLTDVQIAAQAAFEQEIGALLPGEGLKRSRVETILGNLAGVADRLVQVPAGNMAASTDPAAVGWLRPGTVTLGVMA</sequence>
<evidence type="ECO:0000256" key="1">
    <source>
        <dbReference type="ARBA" id="ARBA00038087"/>
    </source>
</evidence>
<dbReference type="EMBL" id="FNDG01000007">
    <property type="protein sequence ID" value="SDH81313.1"/>
    <property type="molecule type" value="Genomic_DNA"/>
</dbReference>
<dbReference type="InterPro" id="IPR006949">
    <property type="entry name" value="Barrel_Baseplate_J-like"/>
</dbReference>
<feature type="domain" description="Baseplate J-like central" evidence="3">
    <location>
        <begin position="192"/>
        <end position="261"/>
    </location>
</feature>
<dbReference type="InterPro" id="IPR058530">
    <property type="entry name" value="Baseplate_J-like_C"/>
</dbReference>
<dbReference type="Proteomes" id="UP000198606">
    <property type="component" value="Unassembled WGS sequence"/>
</dbReference>
<evidence type="ECO:0000313" key="5">
    <source>
        <dbReference type="EMBL" id="SDH81313.1"/>
    </source>
</evidence>
<name>A0A1G8FGN8_9GAMM</name>
<feature type="domain" description="Baseplate J-like C-terminal" evidence="4">
    <location>
        <begin position="268"/>
        <end position="352"/>
    </location>
</feature>
<dbReference type="InterPro" id="IPR052399">
    <property type="entry name" value="Phage_Baseplate_Assmbl_Protein"/>
</dbReference>
<dbReference type="Pfam" id="PF26078">
    <property type="entry name" value="Baseplate_J_M"/>
    <property type="match status" value="1"/>
</dbReference>
<feature type="domain" description="Baseplate protein J-like barrel" evidence="2">
    <location>
        <begin position="90"/>
        <end position="170"/>
    </location>
</feature>
<dbReference type="PANTHER" id="PTHR37829:SF3">
    <property type="entry name" value="PROTEIN JAYE-RELATED"/>
    <property type="match status" value="1"/>
</dbReference>
<reference evidence="5 6" key="1">
    <citation type="submission" date="2016-10" db="EMBL/GenBank/DDBJ databases">
        <authorList>
            <person name="de Groot N.N."/>
        </authorList>
    </citation>
    <scope>NUCLEOTIDE SEQUENCE [LARGE SCALE GENOMIC DNA]</scope>
    <source>
        <strain evidence="5 6">LMG 18387</strain>
    </source>
</reference>
<dbReference type="RefSeq" id="WP_084308974.1">
    <property type="nucleotide sequence ID" value="NZ_FNDG01000007.1"/>
</dbReference>
<evidence type="ECO:0000313" key="6">
    <source>
        <dbReference type="Proteomes" id="UP000198606"/>
    </source>
</evidence>
<accession>A0A1G8FGN8</accession>
<comment type="similarity">
    <text evidence="1">Belongs to the Mu gp47/PBSX XkdT family.</text>
</comment>
<dbReference type="AlphaFoldDB" id="A0A1G8FGN8"/>
<proteinExistence type="inferred from homology"/>
<dbReference type="Pfam" id="PF04865">
    <property type="entry name" value="Baseplate_J"/>
    <property type="match status" value="1"/>
</dbReference>
<dbReference type="STRING" id="29435.SAMN05216588_107271"/>